<dbReference type="PANTHER" id="PTHR33495">
    <property type="entry name" value="ANTI-SIGMA FACTOR ANTAGONIST TM_1081-RELATED-RELATED"/>
    <property type="match status" value="1"/>
</dbReference>
<dbReference type="GeneID" id="95594130"/>
<dbReference type="PANTHER" id="PTHR33495:SF2">
    <property type="entry name" value="ANTI-SIGMA FACTOR ANTAGONIST TM_1081-RELATED"/>
    <property type="match status" value="1"/>
</dbReference>
<comment type="caution">
    <text evidence="4">The sequence shown here is derived from an EMBL/GenBank/DDBJ whole genome shotgun (WGS) entry which is preliminary data.</text>
</comment>
<dbReference type="InterPro" id="IPR003658">
    <property type="entry name" value="Anti-sigma_ant"/>
</dbReference>
<evidence type="ECO:0000256" key="1">
    <source>
        <dbReference type="ARBA" id="ARBA00009013"/>
    </source>
</evidence>
<sequence length="119" mass="12695">MSALTITARDATTGPVLEIAGDLDYDQAPRLRQAVTALSLEPGQRLVLDLSRIRFCDSSGITALIVARNHAVAARADIALAAVPDNTIRILRIVGLDRVFTIHADVGTATAHRPGTRRS</sequence>
<dbReference type="Gene3D" id="3.30.750.24">
    <property type="entry name" value="STAS domain"/>
    <property type="match status" value="1"/>
</dbReference>
<dbReference type="PROSITE" id="PS50801">
    <property type="entry name" value="STAS"/>
    <property type="match status" value="1"/>
</dbReference>
<proteinExistence type="inferred from homology"/>
<dbReference type="Pfam" id="PF01740">
    <property type="entry name" value="STAS"/>
    <property type="match status" value="1"/>
</dbReference>
<keyword evidence="5" id="KW-1185">Reference proteome</keyword>
<dbReference type="InterPro" id="IPR002645">
    <property type="entry name" value="STAS_dom"/>
</dbReference>
<dbReference type="EMBL" id="BNEC01000003">
    <property type="protein sequence ID" value="GHI67808.1"/>
    <property type="molecule type" value="Genomic_DNA"/>
</dbReference>
<evidence type="ECO:0000313" key="5">
    <source>
        <dbReference type="Proteomes" id="UP000613974"/>
    </source>
</evidence>
<protein>
    <recommendedName>
        <fullName evidence="2">Anti-sigma factor antagonist</fullName>
    </recommendedName>
</protein>
<dbReference type="Proteomes" id="UP000613974">
    <property type="component" value="Unassembled WGS sequence"/>
</dbReference>
<organism evidence="4 5">
    <name type="scientific">Streptomyces nojiriensis</name>
    <dbReference type="NCBI Taxonomy" id="66374"/>
    <lineage>
        <taxon>Bacteria</taxon>
        <taxon>Bacillati</taxon>
        <taxon>Actinomycetota</taxon>
        <taxon>Actinomycetes</taxon>
        <taxon>Kitasatosporales</taxon>
        <taxon>Streptomycetaceae</taxon>
        <taxon>Streptomyces</taxon>
    </lineage>
</organism>
<reference evidence="5" key="1">
    <citation type="submission" date="2023-07" db="EMBL/GenBank/DDBJ databases">
        <title>Whole genome shotgun sequence of Streptomyces nojiriensis NBRC 13794.</title>
        <authorList>
            <person name="Komaki H."/>
            <person name="Tamura T."/>
        </authorList>
    </citation>
    <scope>NUCLEOTIDE SEQUENCE [LARGE SCALE GENOMIC DNA]</scope>
    <source>
        <strain evidence="5">NBRC 13794</strain>
    </source>
</reference>
<comment type="similarity">
    <text evidence="1 2">Belongs to the anti-sigma-factor antagonist family.</text>
</comment>
<evidence type="ECO:0000256" key="2">
    <source>
        <dbReference type="RuleBase" id="RU003749"/>
    </source>
</evidence>
<dbReference type="CDD" id="cd07043">
    <property type="entry name" value="STAS_anti-anti-sigma_factors"/>
    <property type="match status" value="1"/>
</dbReference>
<dbReference type="InterPro" id="IPR036513">
    <property type="entry name" value="STAS_dom_sf"/>
</dbReference>
<evidence type="ECO:0000259" key="3">
    <source>
        <dbReference type="PROSITE" id="PS50801"/>
    </source>
</evidence>
<dbReference type="SUPFAM" id="SSF52091">
    <property type="entry name" value="SpoIIaa-like"/>
    <property type="match status" value="1"/>
</dbReference>
<dbReference type="NCBIfam" id="TIGR00377">
    <property type="entry name" value="ant_ant_sig"/>
    <property type="match status" value="1"/>
</dbReference>
<feature type="domain" description="STAS" evidence="3">
    <location>
        <begin position="16"/>
        <end position="113"/>
    </location>
</feature>
<dbReference type="RefSeq" id="WP_189748281.1">
    <property type="nucleotide sequence ID" value="NZ_BMRL01000040.1"/>
</dbReference>
<name>A0ABQ3SI44_9ACTN</name>
<accession>A0ABQ3SI44</accession>
<evidence type="ECO:0000313" key="4">
    <source>
        <dbReference type="EMBL" id="GHI67808.1"/>
    </source>
</evidence>
<gene>
    <name evidence="4" type="ORF">Snoj_17260</name>
</gene>